<dbReference type="PANTHER" id="PTHR36722:SF1">
    <property type="entry name" value="TYPE 2 DNA TOPOISOMERASE 6 SUBUNIT B-LIKE"/>
    <property type="match status" value="1"/>
</dbReference>
<keyword evidence="2" id="KW-1185">Reference proteome</keyword>
<dbReference type="EMBL" id="JBBNAF010000005">
    <property type="protein sequence ID" value="KAK9142748.1"/>
    <property type="molecule type" value="Genomic_DNA"/>
</dbReference>
<evidence type="ECO:0000313" key="1">
    <source>
        <dbReference type="EMBL" id="KAK9142748.1"/>
    </source>
</evidence>
<dbReference type="GO" id="GO:0007131">
    <property type="term" value="P:reciprocal meiotic recombination"/>
    <property type="evidence" value="ECO:0007669"/>
    <property type="project" value="TreeGrafter"/>
</dbReference>
<dbReference type="GO" id="GO:0042138">
    <property type="term" value="P:meiotic DNA double-strand break formation"/>
    <property type="evidence" value="ECO:0007669"/>
    <property type="project" value="InterPro"/>
</dbReference>
<dbReference type="Proteomes" id="UP001420932">
    <property type="component" value="Unassembled WGS sequence"/>
</dbReference>
<comment type="caution">
    <text evidence="1">The sequence shown here is derived from an EMBL/GenBank/DDBJ whole genome shotgun (WGS) entry which is preliminary data.</text>
</comment>
<gene>
    <name evidence="1" type="ORF">Syun_012148</name>
</gene>
<protein>
    <submittedName>
        <fullName evidence="1">Uncharacterized protein</fullName>
    </submittedName>
</protein>
<accession>A0AAP0PF15</accession>
<dbReference type="GO" id="GO:0030674">
    <property type="term" value="F:protein-macromolecule adaptor activity"/>
    <property type="evidence" value="ECO:0007669"/>
    <property type="project" value="TreeGrafter"/>
</dbReference>
<dbReference type="AlphaFoldDB" id="A0AAP0PF15"/>
<dbReference type="GO" id="GO:0000793">
    <property type="term" value="C:condensed chromosome"/>
    <property type="evidence" value="ECO:0007669"/>
    <property type="project" value="TreeGrafter"/>
</dbReference>
<sequence length="250" mass="28596">MTVDDDGDSGGEARASVGIIRRRRRPKFGFPEIGVQEGLSDEEIYQYCLNLTEHVTSKRSTRLPSRSKHGQKLSGTEITLCTYESINNLVVGFTCFLQKVQHASLVFGSVSRVVEGNRWMLCLEISYEHIIGSTYGSWERRALELVAFELLAKTITYKVIERYGKANGYDDTYDEREKAEIARRETKQKRKIRDDTRRIMEKLSEARNDRNMEQPTRNCDGLCIEQRVLAFNGAILCNQMTALNNPQLVS</sequence>
<dbReference type="InterPro" id="IPR034566">
    <property type="entry name" value="MTOPVIB_plant"/>
</dbReference>
<evidence type="ECO:0000313" key="2">
    <source>
        <dbReference type="Proteomes" id="UP001420932"/>
    </source>
</evidence>
<name>A0AAP0PF15_9MAGN</name>
<organism evidence="1 2">
    <name type="scientific">Stephania yunnanensis</name>
    <dbReference type="NCBI Taxonomy" id="152371"/>
    <lineage>
        <taxon>Eukaryota</taxon>
        <taxon>Viridiplantae</taxon>
        <taxon>Streptophyta</taxon>
        <taxon>Embryophyta</taxon>
        <taxon>Tracheophyta</taxon>
        <taxon>Spermatophyta</taxon>
        <taxon>Magnoliopsida</taxon>
        <taxon>Ranunculales</taxon>
        <taxon>Menispermaceae</taxon>
        <taxon>Menispermoideae</taxon>
        <taxon>Cissampelideae</taxon>
        <taxon>Stephania</taxon>
    </lineage>
</organism>
<proteinExistence type="predicted"/>
<reference evidence="1 2" key="1">
    <citation type="submission" date="2024-01" db="EMBL/GenBank/DDBJ databases">
        <title>Genome assemblies of Stephania.</title>
        <authorList>
            <person name="Yang L."/>
        </authorList>
    </citation>
    <scope>NUCLEOTIDE SEQUENCE [LARGE SCALE GENOMIC DNA]</scope>
    <source>
        <strain evidence="1">YNDBR</strain>
        <tissue evidence="1">Leaf</tissue>
    </source>
</reference>
<dbReference type="PANTHER" id="PTHR36722">
    <property type="entry name" value="TYPE 2 DNA TOPOISOMERASE 6 SUBUNIT B-LIKE"/>
    <property type="match status" value="1"/>
</dbReference>